<dbReference type="InterPro" id="IPR035943">
    <property type="entry name" value="XisI-like_sf"/>
</dbReference>
<comment type="caution">
    <text evidence="1">The sequence shown here is derived from an EMBL/GenBank/DDBJ whole genome shotgun (WGS) entry which is preliminary data.</text>
</comment>
<dbReference type="Pfam" id="PF08869">
    <property type="entry name" value="XisI"/>
    <property type="match status" value="1"/>
</dbReference>
<dbReference type="Gene3D" id="3.30.310.110">
    <property type="entry name" value="XisI-like"/>
    <property type="match status" value="1"/>
</dbReference>
<dbReference type="Proteomes" id="UP000252085">
    <property type="component" value="Unassembled WGS sequence"/>
</dbReference>
<name>A0A367RE31_NOSPU</name>
<reference evidence="1 2" key="1">
    <citation type="submission" date="2016-04" db="EMBL/GenBank/DDBJ databases">
        <authorList>
            <person name="Evans L.H."/>
            <person name="Alamgir A."/>
            <person name="Owens N."/>
            <person name="Weber N.D."/>
            <person name="Virtaneva K."/>
            <person name="Barbian K."/>
            <person name="Babar A."/>
            <person name="Rosenke K."/>
        </authorList>
    </citation>
    <scope>NUCLEOTIDE SEQUENCE [LARGE SCALE GENOMIC DNA]</scope>
    <source>
        <strain evidence="1">NIES-2108</strain>
    </source>
</reference>
<sequence length="111" mass="13108">MADLDKYRECIRQLLTEYAQRASSNNEIEAQTIFDVEQDHYQLIYIGWQNRRRVFGPVMHFDIKNGKIWIQWNGTEEDVGEQLTAMGVPKHDIVVGFHPPYIRQYTDYAVS</sequence>
<dbReference type="SUPFAM" id="SSF143847">
    <property type="entry name" value="XisI-like"/>
    <property type="match status" value="1"/>
</dbReference>
<dbReference type="AlphaFoldDB" id="A0A367RE31"/>
<dbReference type="CDD" id="cd16382">
    <property type="entry name" value="XisI-like"/>
    <property type="match status" value="1"/>
</dbReference>
<evidence type="ECO:0000313" key="1">
    <source>
        <dbReference type="EMBL" id="RCJ34329.1"/>
    </source>
</evidence>
<dbReference type="EMBL" id="LXQE01000156">
    <property type="protein sequence ID" value="RCJ34329.1"/>
    <property type="molecule type" value="Genomic_DNA"/>
</dbReference>
<accession>A0A367RE31</accession>
<evidence type="ECO:0000313" key="2">
    <source>
        <dbReference type="Proteomes" id="UP000252085"/>
    </source>
</evidence>
<organism evidence="1 2">
    <name type="scientific">Nostoc punctiforme NIES-2108</name>
    <dbReference type="NCBI Taxonomy" id="1356359"/>
    <lineage>
        <taxon>Bacteria</taxon>
        <taxon>Bacillati</taxon>
        <taxon>Cyanobacteriota</taxon>
        <taxon>Cyanophyceae</taxon>
        <taxon>Nostocales</taxon>
        <taxon>Nostocaceae</taxon>
        <taxon>Nostoc</taxon>
    </lineage>
</organism>
<proteinExistence type="predicted"/>
<dbReference type="InterPro" id="IPR014968">
    <property type="entry name" value="XisI"/>
</dbReference>
<protein>
    <submittedName>
        <fullName evidence="1">FdxN element excision controlling factor protein</fullName>
    </submittedName>
</protein>
<gene>
    <name evidence="1" type="ORF">A6769_23010</name>
</gene>